<dbReference type="RefSeq" id="WP_186854163.1">
    <property type="nucleotide sequence ID" value="NZ_JACOPG010000002.1"/>
</dbReference>
<dbReference type="Pfam" id="PF02237">
    <property type="entry name" value="BPL_C"/>
    <property type="match status" value="1"/>
</dbReference>
<evidence type="ECO:0000256" key="3">
    <source>
        <dbReference type="ARBA" id="ARBA00022840"/>
    </source>
</evidence>
<gene>
    <name evidence="7" type="ORF">H8R94_06190</name>
</gene>
<evidence type="ECO:0000313" key="8">
    <source>
        <dbReference type="Proteomes" id="UP000643810"/>
    </source>
</evidence>
<dbReference type="EC" id="6.3.4.15" evidence="5"/>
<reference evidence="7 8" key="1">
    <citation type="submission" date="2020-08" db="EMBL/GenBank/DDBJ databases">
        <title>Genome public.</title>
        <authorList>
            <person name="Liu C."/>
            <person name="Sun Q."/>
        </authorList>
    </citation>
    <scope>NUCLEOTIDE SEQUENCE [LARGE SCALE GENOMIC DNA]</scope>
    <source>
        <strain evidence="7 8">NSJ-9</strain>
    </source>
</reference>
<dbReference type="Gene3D" id="2.30.30.100">
    <property type="match status" value="1"/>
</dbReference>
<keyword evidence="3" id="KW-0067">ATP-binding</keyword>
<dbReference type="InterPro" id="IPR004143">
    <property type="entry name" value="BPL_LPL_catalytic"/>
</dbReference>
<dbReference type="Proteomes" id="UP000643810">
    <property type="component" value="Unassembled WGS sequence"/>
</dbReference>
<evidence type="ECO:0000256" key="2">
    <source>
        <dbReference type="ARBA" id="ARBA00022741"/>
    </source>
</evidence>
<name>A0ABR7GHA5_9FIRM</name>
<dbReference type="Gene3D" id="3.30.930.10">
    <property type="entry name" value="Bira Bifunctional Protein, Domain 2"/>
    <property type="match status" value="1"/>
</dbReference>
<dbReference type="GO" id="GO:0004077">
    <property type="term" value="F:biotin--[biotin carboxyl-carrier protein] ligase activity"/>
    <property type="evidence" value="ECO:0007669"/>
    <property type="project" value="UniProtKB-EC"/>
</dbReference>
<dbReference type="NCBIfam" id="TIGR00121">
    <property type="entry name" value="birA_ligase"/>
    <property type="match status" value="1"/>
</dbReference>
<feature type="domain" description="BPL/LPL catalytic" evidence="6">
    <location>
        <begin position="1"/>
        <end position="187"/>
    </location>
</feature>
<dbReference type="InterPro" id="IPR003142">
    <property type="entry name" value="BPL_C"/>
</dbReference>
<keyword evidence="8" id="KW-1185">Reference proteome</keyword>
<evidence type="ECO:0000259" key="6">
    <source>
        <dbReference type="PROSITE" id="PS51733"/>
    </source>
</evidence>
<dbReference type="InterPro" id="IPR004408">
    <property type="entry name" value="Biotin_CoA_COase_ligase"/>
</dbReference>
<sequence length="257" mass="28635">MIQMRHEYLESIDSTNNEIKRRAVAGETEGLVISAGKQTAGRGRSGHQWETPADISIATSLLLRPTVAIDHLSSLTLVAAVAVRRAIEELYGIETWIKWPNDVIIHGKKVCGILTEMSASEGKAEYVVVGIGVNVHQTSFSEELADKAISVDMALKEQDPFGAKRGDCKELTYRIWQEFALLYEAFCMTEDLSIIMEEYNRFLINRNAKVRVLDPNGEWEGIARGIDESGKLLVETKEDLRQVDSGEVSVRGVYGYV</sequence>
<dbReference type="PANTHER" id="PTHR12835:SF5">
    <property type="entry name" value="BIOTIN--PROTEIN LIGASE"/>
    <property type="match status" value="1"/>
</dbReference>
<protein>
    <recommendedName>
        <fullName evidence="5">biotin--[biotin carboxyl-carrier protein] ligase</fullName>
        <ecNumber evidence="5">6.3.4.15</ecNumber>
    </recommendedName>
</protein>
<dbReference type="SUPFAM" id="SSF55681">
    <property type="entry name" value="Class II aaRS and biotin synthetases"/>
    <property type="match status" value="1"/>
</dbReference>
<evidence type="ECO:0000256" key="5">
    <source>
        <dbReference type="ARBA" id="ARBA00024227"/>
    </source>
</evidence>
<dbReference type="Pfam" id="PF03099">
    <property type="entry name" value="BPL_LplA_LipB"/>
    <property type="match status" value="1"/>
</dbReference>
<dbReference type="PANTHER" id="PTHR12835">
    <property type="entry name" value="BIOTIN PROTEIN LIGASE"/>
    <property type="match status" value="1"/>
</dbReference>
<keyword evidence="4" id="KW-0092">Biotin</keyword>
<dbReference type="SUPFAM" id="SSF50037">
    <property type="entry name" value="C-terminal domain of transcriptional repressors"/>
    <property type="match status" value="1"/>
</dbReference>
<dbReference type="CDD" id="cd16442">
    <property type="entry name" value="BPL"/>
    <property type="match status" value="1"/>
</dbReference>
<evidence type="ECO:0000313" key="7">
    <source>
        <dbReference type="EMBL" id="MBC5686196.1"/>
    </source>
</evidence>
<dbReference type="InterPro" id="IPR008988">
    <property type="entry name" value="Transcriptional_repressor_C"/>
</dbReference>
<proteinExistence type="predicted"/>
<evidence type="ECO:0000256" key="4">
    <source>
        <dbReference type="ARBA" id="ARBA00023267"/>
    </source>
</evidence>
<dbReference type="EMBL" id="JACOPG010000002">
    <property type="protein sequence ID" value="MBC5686196.1"/>
    <property type="molecule type" value="Genomic_DNA"/>
</dbReference>
<keyword evidence="1 7" id="KW-0436">Ligase</keyword>
<organism evidence="7 8">
    <name type="scientific">Roseburia lenta</name>
    <dbReference type="NCBI Taxonomy" id="2763061"/>
    <lineage>
        <taxon>Bacteria</taxon>
        <taxon>Bacillati</taxon>
        <taxon>Bacillota</taxon>
        <taxon>Clostridia</taxon>
        <taxon>Lachnospirales</taxon>
        <taxon>Lachnospiraceae</taxon>
        <taxon>Roseburia</taxon>
    </lineage>
</organism>
<keyword evidence="2" id="KW-0547">Nucleotide-binding</keyword>
<accession>A0ABR7GHA5</accession>
<dbReference type="PROSITE" id="PS51733">
    <property type="entry name" value="BPL_LPL_CATALYTIC"/>
    <property type="match status" value="1"/>
</dbReference>
<comment type="caution">
    <text evidence="7">The sequence shown here is derived from an EMBL/GenBank/DDBJ whole genome shotgun (WGS) entry which is preliminary data.</text>
</comment>
<dbReference type="InterPro" id="IPR045864">
    <property type="entry name" value="aa-tRNA-synth_II/BPL/LPL"/>
</dbReference>
<evidence type="ECO:0000256" key="1">
    <source>
        <dbReference type="ARBA" id="ARBA00022598"/>
    </source>
</evidence>